<protein>
    <recommendedName>
        <fullName evidence="5">Alpha-galactosidase</fullName>
    </recommendedName>
</protein>
<evidence type="ECO:0000256" key="2">
    <source>
        <dbReference type="ARBA" id="ARBA00023295"/>
    </source>
</evidence>
<dbReference type="InterPro" id="IPR002252">
    <property type="entry name" value="Glyco_hydro_36"/>
</dbReference>
<organism evidence="3 4">
    <name type="scientific">Cohnella abietis</name>
    <dbReference type="NCBI Taxonomy" id="2507935"/>
    <lineage>
        <taxon>Bacteria</taxon>
        <taxon>Bacillati</taxon>
        <taxon>Bacillota</taxon>
        <taxon>Bacilli</taxon>
        <taxon>Bacillales</taxon>
        <taxon>Paenibacillaceae</taxon>
        <taxon>Cohnella</taxon>
    </lineage>
</organism>
<keyword evidence="4" id="KW-1185">Reference proteome</keyword>
<dbReference type="PRINTS" id="PR00743">
    <property type="entry name" value="GLHYDRLASE36"/>
</dbReference>
<dbReference type="CDD" id="cd14791">
    <property type="entry name" value="GH36"/>
    <property type="match status" value="1"/>
</dbReference>
<dbReference type="Pfam" id="PF02065">
    <property type="entry name" value="Melibiase"/>
    <property type="match status" value="1"/>
</dbReference>
<dbReference type="InterPro" id="IPR050985">
    <property type="entry name" value="Alpha-glycosidase_related"/>
</dbReference>
<dbReference type="AlphaFoldDB" id="A0A3T1D3Z3"/>
<evidence type="ECO:0000313" key="3">
    <source>
        <dbReference type="EMBL" id="BBI32739.1"/>
    </source>
</evidence>
<keyword evidence="1" id="KW-0378">Hydrolase</keyword>
<dbReference type="Proteomes" id="UP000289856">
    <property type="component" value="Chromosome"/>
</dbReference>
<proteinExistence type="predicted"/>
<reference evidence="3 4" key="1">
    <citation type="submission" date="2019-01" db="EMBL/GenBank/DDBJ databases">
        <title>Complete genome sequence of Cohnella hallensis HS21 isolated from Korean fir (Abies koreana) rhizospheric soil.</title>
        <authorList>
            <person name="Jiang L."/>
            <person name="Kang S.W."/>
            <person name="Kim S."/>
            <person name="Jung J."/>
            <person name="Kim C.Y."/>
            <person name="Kim D.H."/>
            <person name="Kim S.W."/>
            <person name="Lee J."/>
        </authorList>
    </citation>
    <scope>NUCLEOTIDE SEQUENCE [LARGE SCALE GENOMIC DNA]</scope>
    <source>
        <strain evidence="3 4">HS21</strain>
    </source>
</reference>
<dbReference type="Gene3D" id="2.70.98.60">
    <property type="entry name" value="alpha-galactosidase from lactobacil brevis"/>
    <property type="match status" value="1"/>
</dbReference>
<dbReference type="SUPFAM" id="SSF51445">
    <property type="entry name" value="(Trans)glycosidases"/>
    <property type="match status" value="1"/>
</dbReference>
<dbReference type="InterPro" id="IPR017853">
    <property type="entry name" value="GH"/>
</dbReference>
<name>A0A3T1D3Z3_9BACL</name>
<dbReference type="KEGG" id="cohn:KCTCHS21_21380"/>
<dbReference type="EMBL" id="AP019400">
    <property type="protein sequence ID" value="BBI32739.1"/>
    <property type="molecule type" value="Genomic_DNA"/>
</dbReference>
<gene>
    <name evidence="3" type="ORF">KCTCHS21_21380</name>
</gene>
<dbReference type="RefSeq" id="WP_130607480.1">
    <property type="nucleotide sequence ID" value="NZ_AP019400.1"/>
</dbReference>
<evidence type="ECO:0008006" key="5">
    <source>
        <dbReference type="Google" id="ProtNLM"/>
    </source>
</evidence>
<dbReference type="GO" id="GO:0004557">
    <property type="term" value="F:alpha-galactosidase activity"/>
    <property type="evidence" value="ECO:0007669"/>
    <property type="project" value="InterPro"/>
</dbReference>
<dbReference type="Gene3D" id="3.20.20.70">
    <property type="entry name" value="Aldolase class I"/>
    <property type="match status" value="1"/>
</dbReference>
<keyword evidence="2" id="KW-0326">Glycosidase</keyword>
<dbReference type="InterPro" id="IPR013785">
    <property type="entry name" value="Aldolase_TIM"/>
</dbReference>
<dbReference type="PANTHER" id="PTHR43053">
    <property type="entry name" value="GLYCOSIDASE FAMILY 31"/>
    <property type="match status" value="1"/>
</dbReference>
<dbReference type="PANTHER" id="PTHR43053:SF3">
    <property type="entry name" value="ALPHA-GALACTOSIDASE C-RELATED"/>
    <property type="match status" value="1"/>
</dbReference>
<dbReference type="InterPro" id="IPR038417">
    <property type="entry name" value="Alpga-gal_N_sf"/>
</dbReference>
<accession>A0A3T1D3Z3</accession>
<sequence>MENIQNTQNISICENGLYLDIEITESKDVRLLHFSPFPLKIQELGTEEARRRFRIVEIQTTGEDQDDHHGSKYTGTLPGNRLKYMSHNDLRNEQGRKLEIAMKDEGILVTVHYQFYNDIPVIRAWTEITNVSDSSVGLEYVSSFALTGIAKEGSNSWEAKSRLHVSDNTWHGEMKWRSNTLPELGLTRANDSSLKRLSYSTSGTWSSEGLVPMGCFENIERDTCLFWQIEHNGSWHWEISDVANHLYLQLSGPTENENHWWKSVAPGETFLSVPVAVGIVAGQFEQAIGELTRYRREIRRPNQDNEWLPVIFNDYMNCLFANPTTEKILPLVDAAAEAGCEYYCIDAGWYADGEWWDEVGLWLPSQVRFPGGLKEVTEYIRSKGMIPGLWLELEVMGVNCPLADKVSDEWFFMRHGKRVIDHGRYQLDYRNPEVLKHADEVIDRLILEYKVGYIKMDYNINAGIGTEVGADSFGDGLLQHNRAYLQWLDSVFGRYPDLVIENCASGGMRLDYALLSRHSIQSSSDQTDYRKYAPIVASAPTAITPEQCAVWSYPLRDCTEEEVIFNLVNCMLMRVHQSGHLAEISSERFALIREGLNYYKSIRQDIAGGLPFWPLGLPSYGDSWICLGLRCGQKAYLAVWRLESEQDTIKLPIHFLAGQDASVLCGYPQRQDCDWHWNPEGGALTVTLPSMNCARLFELQ</sequence>
<evidence type="ECO:0000313" key="4">
    <source>
        <dbReference type="Proteomes" id="UP000289856"/>
    </source>
</evidence>
<dbReference type="OrthoDB" id="9758822at2"/>
<dbReference type="GO" id="GO:0016052">
    <property type="term" value="P:carbohydrate catabolic process"/>
    <property type="evidence" value="ECO:0007669"/>
    <property type="project" value="InterPro"/>
</dbReference>
<evidence type="ECO:0000256" key="1">
    <source>
        <dbReference type="ARBA" id="ARBA00022801"/>
    </source>
</evidence>